<evidence type="ECO:0000313" key="1">
    <source>
        <dbReference type="EMBL" id="QDL53301.1"/>
    </source>
</evidence>
<evidence type="ECO:0000313" key="2">
    <source>
        <dbReference type="Proteomes" id="UP000317365"/>
    </source>
</evidence>
<dbReference type="Gene3D" id="2.30.110.10">
    <property type="entry name" value="Electron Transport, Fmn-binding Protein, Chain A"/>
    <property type="match status" value="1"/>
</dbReference>
<accession>A0A515EKX3</accession>
<name>A0A515EKX3_9BURK</name>
<dbReference type="InterPro" id="IPR007396">
    <property type="entry name" value="TR_PAI2-type"/>
</dbReference>
<dbReference type="Proteomes" id="UP000317365">
    <property type="component" value="Chromosome"/>
</dbReference>
<reference evidence="2" key="1">
    <citation type="submission" date="2019-02" db="EMBL/GenBank/DDBJ databases">
        <title>Complete genome sequence of Rhodoferax sp. Gr-4.</title>
        <authorList>
            <person name="Jin L."/>
        </authorList>
    </citation>
    <scope>NUCLEOTIDE SEQUENCE [LARGE SCALE GENOMIC DNA]</scope>
    <source>
        <strain evidence="2">Gr-4</strain>
    </source>
</reference>
<sequence>MTYLPNHFKETDPATLYAMVRDYPLASWVVPHQGELLVNHIPFLLDESRGEHGTLVGHVARANPVWQALQAAPVSGVAVFTGPQAYISPNWYPSKHAHGKEVPTYNYVAVHAHGSAQVVQDAEHVLDIVSRLTQRHEAGQALPWAVADAPKDYIDKMLAAIVGIEIPVQRWVGKWKASQNKQAPEQRGVVAGLSAHGGEPESRMAQLMSQNLASKVPV</sequence>
<dbReference type="PANTHER" id="PTHR35802:SF1">
    <property type="entry name" value="PROTEASE SYNTHASE AND SPORULATION PROTEIN PAI 2"/>
    <property type="match status" value="1"/>
</dbReference>
<gene>
    <name evidence="1" type="ORF">EXZ61_03425</name>
</gene>
<dbReference type="KEGG" id="rhg:EXZ61_03425"/>
<proteinExistence type="predicted"/>
<reference evidence="2" key="2">
    <citation type="journal article" date="2020" name="Int. J. Syst. Evol. Microbiol.">
        <title>Genomic insights into a novel species Rhodoferax aquaticus sp. nov., isolated from freshwater.</title>
        <authorList>
            <person name="Li T."/>
            <person name="Zhuo Y."/>
            <person name="Jin C.Z."/>
            <person name="Wu X."/>
            <person name="Ko S.R."/>
            <person name="Jin F.J."/>
            <person name="Ahn C.Y."/>
            <person name="Oh H.M."/>
            <person name="Lee H.G."/>
            <person name="Jin L."/>
        </authorList>
    </citation>
    <scope>NUCLEOTIDE SEQUENCE [LARGE SCALE GENOMIC DNA]</scope>
    <source>
        <strain evidence="2">Gr-4</strain>
    </source>
</reference>
<dbReference type="RefSeq" id="WP_142809042.1">
    <property type="nucleotide sequence ID" value="NZ_CP036282.1"/>
</dbReference>
<dbReference type="AlphaFoldDB" id="A0A515EKX3"/>
<protein>
    <submittedName>
        <fullName evidence="1">FMN-binding negative transcriptional regulator</fullName>
    </submittedName>
</protein>
<dbReference type="PIRSF" id="PIRSF010372">
    <property type="entry name" value="PaiB"/>
    <property type="match status" value="1"/>
</dbReference>
<dbReference type="Pfam" id="PF04299">
    <property type="entry name" value="FMN_bind_2"/>
    <property type="match status" value="1"/>
</dbReference>
<organism evidence="1 2">
    <name type="scientific">Rhodoferax aquaticus</name>
    <dbReference type="NCBI Taxonomy" id="2527691"/>
    <lineage>
        <taxon>Bacteria</taxon>
        <taxon>Pseudomonadati</taxon>
        <taxon>Pseudomonadota</taxon>
        <taxon>Betaproteobacteria</taxon>
        <taxon>Burkholderiales</taxon>
        <taxon>Comamonadaceae</taxon>
        <taxon>Rhodoferax</taxon>
    </lineage>
</organism>
<keyword evidence="2" id="KW-1185">Reference proteome</keyword>
<dbReference type="SUPFAM" id="SSF50475">
    <property type="entry name" value="FMN-binding split barrel"/>
    <property type="match status" value="1"/>
</dbReference>
<dbReference type="InterPro" id="IPR012349">
    <property type="entry name" value="Split_barrel_FMN-bd"/>
</dbReference>
<dbReference type="EMBL" id="CP036282">
    <property type="protein sequence ID" value="QDL53301.1"/>
    <property type="molecule type" value="Genomic_DNA"/>
</dbReference>
<dbReference type="PANTHER" id="PTHR35802">
    <property type="entry name" value="PROTEASE SYNTHASE AND SPORULATION PROTEIN PAI 2"/>
    <property type="match status" value="1"/>
</dbReference>